<dbReference type="GO" id="GO:0005524">
    <property type="term" value="F:ATP binding"/>
    <property type="evidence" value="ECO:0007669"/>
    <property type="project" value="InterPro"/>
</dbReference>
<dbReference type="InParanoid" id="A0A067MS61"/>
<feature type="non-terminal residue" evidence="2">
    <location>
        <position position="1"/>
    </location>
</feature>
<dbReference type="HOGENOM" id="CLU_000288_7_18_1"/>
<dbReference type="Proteomes" id="UP000027195">
    <property type="component" value="Unassembled WGS sequence"/>
</dbReference>
<dbReference type="GO" id="GO:0004674">
    <property type="term" value="F:protein serine/threonine kinase activity"/>
    <property type="evidence" value="ECO:0007669"/>
    <property type="project" value="TreeGrafter"/>
</dbReference>
<feature type="domain" description="Protein kinase" evidence="1">
    <location>
        <begin position="1"/>
        <end position="143"/>
    </location>
</feature>
<dbReference type="InterPro" id="IPR000719">
    <property type="entry name" value="Prot_kinase_dom"/>
</dbReference>
<dbReference type="Gene3D" id="1.10.510.10">
    <property type="entry name" value="Transferase(Phosphotransferase) domain 1"/>
    <property type="match status" value="1"/>
</dbReference>
<dbReference type="PROSITE" id="PS50011">
    <property type="entry name" value="PROTEIN_KINASE_DOM"/>
    <property type="match status" value="1"/>
</dbReference>
<dbReference type="PANTHER" id="PTHR44329">
    <property type="entry name" value="SERINE/THREONINE-PROTEIN KINASE TNNI3K-RELATED"/>
    <property type="match status" value="1"/>
</dbReference>
<organism evidence="2 3">
    <name type="scientific">Botryobasidium botryosum (strain FD-172 SS1)</name>
    <dbReference type="NCBI Taxonomy" id="930990"/>
    <lineage>
        <taxon>Eukaryota</taxon>
        <taxon>Fungi</taxon>
        <taxon>Dikarya</taxon>
        <taxon>Basidiomycota</taxon>
        <taxon>Agaricomycotina</taxon>
        <taxon>Agaricomycetes</taxon>
        <taxon>Cantharellales</taxon>
        <taxon>Botryobasidiaceae</taxon>
        <taxon>Botryobasidium</taxon>
    </lineage>
</organism>
<dbReference type="OrthoDB" id="122279at2759"/>
<dbReference type="InterPro" id="IPR011009">
    <property type="entry name" value="Kinase-like_dom_sf"/>
</dbReference>
<evidence type="ECO:0000259" key="1">
    <source>
        <dbReference type="PROSITE" id="PS50011"/>
    </source>
</evidence>
<dbReference type="SUPFAM" id="SSF56112">
    <property type="entry name" value="Protein kinase-like (PK-like)"/>
    <property type="match status" value="1"/>
</dbReference>
<gene>
    <name evidence="2" type="ORF">BOTBODRAFT_71302</name>
</gene>
<accession>A0A067MS61</accession>
<dbReference type="InterPro" id="IPR001245">
    <property type="entry name" value="Ser-Thr/Tyr_kinase_cat_dom"/>
</dbReference>
<dbReference type="InterPro" id="IPR051681">
    <property type="entry name" value="Ser/Thr_Kinases-Pseudokinases"/>
</dbReference>
<evidence type="ECO:0000313" key="2">
    <source>
        <dbReference type="EMBL" id="KDQ18583.1"/>
    </source>
</evidence>
<keyword evidence="3" id="KW-1185">Reference proteome</keyword>
<dbReference type="EMBL" id="KL198021">
    <property type="protein sequence ID" value="KDQ18583.1"/>
    <property type="molecule type" value="Genomic_DNA"/>
</dbReference>
<proteinExistence type="predicted"/>
<protein>
    <recommendedName>
        <fullName evidence="1">Protein kinase domain-containing protein</fullName>
    </recommendedName>
</protein>
<reference evidence="3" key="1">
    <citation type="journal article" date="2014" name="Proc. Natl. Acad. Sci. U.S.A.">
        <title>Extensive sampling of basidiomycete genomes demonstrates inadequacy of the white-rot/brown-rot paradigm for wood decay fungi.</title>
        <authorList>
            <person name="Riley R."/>
            <person name="Salamov A.A."/>
            <person name="Brown D.W."/>
            <person name="Nagy L.G."/>
            <person name="Floudas D."/>
            <person name="Held B.W."/>
            <person name="Levasseur A."/>
            <person name="Lombard V."/>
            <person name="Morin E."/>
            <person name="Otillar R."/>
            <person name="Lindquist E.A."/>
            <person name="Sun H."/>
            <person name="LaButti K.M."/>
            <person name="Schmutz J."/>
            <person name="Jabbour D."/>
            <person name="Luo H."/>
            <person name="Baker S.E."/>
            <person name="Pisabarro A.G."/>
            <person name="Walton J.D."/>
            <person name="Blanchette R.A."/>
            <person name="Henrissat B."/>
            <person name="Martin F."/>
            <person name="Cullen D."/>
            <person name="Hibbett D.S."/>
            <person name="Grigoriev I.V."/>
        </authorList>
    </citation>
    <scope>NUCLEOTIDE SEQUENCE [LARGE SCALE GENOMIC DNA]</scope>
    <source>
        <strain evidence="3">FD-172 SS1</strain>
    </source>
</reference>
<sequence length="143" mass="16054">FLREVDVWKRLRHHQILPLIGIYTLADGMTYMISPWMQHSSIMSYLKKHQDVDCMYTAVMGLEYLHTGTAIHDDVGGLANILISESGNACVADFGLLMLGEQTQIKYSLSTSFHRAGNSHWMAPELLAEGSVRTMNTDVFSFG</sequence>
<name>A0A067MS61_BOTB1</name>
<dbReference type="Pfam" id="PF07714">
    <property type="entry name" value="PK_Tyr_Ser-Thr"/>
    <property type="match status" value="1"/>
</dbReference>
<feature type="non-terminal residue" evidence="2">
    <location>
        <position position="143"/>
    </location>
</feature>
<evidence type="ECO:0000313" key="3">
    <source>
        <dbReference type="Proteomes" id="UP000027195"/>
    </source>
</evidence>
<dbReference type="AlphaFoldDB" id="A0A067MS61"/>